<dbReference type="InterPro" id="IPR036812">
    <property type="entry name" value="NAD(P)_OxRdtase_dom_sf"/>
</dbReference>
<dbReference type="InterPro" id="IPR023210">
    <property type="entry name" value="NADP_OxRdtase_dom"/>
</dbReference>
<feature type="domain" description="NADP-dependent oxidoreductase" evidence="2">
    <location>
        <begin position="18"/>
        <end position="209"/>
    </location>
</feature>
<dbReference type="EMBL" id="CAVMBE010000027">
    <property type="protein sequence ID" value="CAK4019841.1"/>
    <property type="molecule type" value="Genomic_DNA"/>
</dbReference>
<dbReference type="GO" id="GO:0016491">
    <property type="term" value="F:oxidoreductase activity"/>
    <property type="evidence" value="ECO:0007669"/>
    <property type="project" value="UniProtKB-KW"/>
</dbReference>
<comment type="caution">
    <text evidence="3">The sequence shown here is derived from an EMBL/GenBank/DDBJ whole genome shotgun (WGS) entry which is preliminary data.</text>
</comment>
<keyword evidence="4" id="KW-1185">Reference proteome</keyword>
<evidence type="ECO:0000313" key="4">
    <source>
        <dbReference type="Proteomes" id="UP001296104"/>
    </source>
</evidence>
<proteinExistence type="predicted"/>
<dbReference type="Proteomes" id="UP001296104">
    <property type="component" value="Unassembled WGS sequence"/>
</dbReference>
<sequence length="300" mass="33428">MATCKAAKIPALIYGTAWKKDETRWLVAQALINGFRGVDTAAQPKHYQEHLVGAGIRDALQQQQQQTPNLIKRQDLYIQTKFTSLQGQDPHNLPYNPNASIPDQIHASIASSLENLHHTPNPKEESYIDCLLLHSPLPTLAQTAEAWKTLESYVPRQIRTLGLSNVYHLPLLEAIHTLAEIKPSVLQNRFCRDSAYDPAIRAFCRENRIRYESFWTLTANPHLLTSDPVGALASSVGIGRAVALYGLVLGLGNVSVLDGTKNVQRMREDTDGVEAIRTWKAKNTGEYASLQKAFEDLLLL</sequence>
<keyword evidence="1" id="KW-0560">Oxidoreductase</keyword>
<protein>
    <recommendedName>
        <fullName evidence="2">NADP-dependent oxidoreductase domain-containing protein</fullName>
    </recommendedName>
</protein>
<dbReference type="AlphaFoldDB" id="A0AAI8YZ95"/>
<dbReference type="PANTHER" id="PTHR43827:SF8">
    <property type="entry name" value="ALDO_KETO REDUCTASE FAMILY PROTEIN"/>
    <property type="match status" value="1"/>
</dbReference>
<name>A0AAI8YZ95_9PEZI</name>
<accession>A0AAI8YZ95</accession>
<organism evidence="3 4">
    <name type="scientific">Lecanosticta acicola</name>
    <dbReference type="NCBI Taxonomy" id="111012"/>
    <lineage>
        <taxon>Eukaryota</taxon>
        <taxon>Fungi</taxon>
        <taxon>Dikarya</taxon>
        <taxon>Ascomycota</taxon>
        <taxon>Pezizomycotina</taxon>
        <taxon>Dothideomycetes</taxon>
        <taxon>Dothideomycetidae</taxon>
        <taxon>Mycosphaerellales</taxon>
        <taxon>Mycosphaerellaceae</taxon>
        <taxon>Lecanosticta</taxon>
    </lineage>
</organism>
<dbReference type="Gene3D" id="3.20.20.100">
    <property type="entry name" value="NADP-dependent oxidoreductase domain"/>
    <property type="match status" value="1"/>
</dbReference>
<dbReference type="InterPro" id="IPR020471">
    <property type="entry name" value="AKR"/>
</dbReference>
<evidence type="ECO:0000259" key="2">
    <source>
        <dbReference type="Pfam" id="PF00248"/>
    </source>
</evidence>
<reference evidence="3" key="1">
    <citation type="submission" date="2023-11" db="EMBL/GenBank/DDBJ databases">
        <authorList>
            <person name="Alioto T."/>
            <person name="Alioto T."/>
            <person name="Gomez Garrido J."/>
        </authorList>
    </citation>
    <scope>NUCLEOTIDE SEQUENCE</scope>
</reference>
<dbReference type="Pfam" id="PF00248">
    <property type="entry name" value="Aldo_ket_red"/>
    <property type="match status" value="1"/>
</dbReference>
<evidence type="ECO:0000256" key="1">
    <source>
        <dbReference type="ARBA" id="ARBA00023002"/>
    </source>
</evidence>
<dbReference type="PANTHER" id="PTHR43827">
    <property type="entry name" value="2,5-DIKETO-D-GLUCONIC ACID REDUCTASE"/>
    <property type="match status" value="1"/>
</dbReference>
<gene>
    <name evidence="3" type="ORF">LECACI_7A004712</name>
</gene>
<dbReference type="SUPFAM" id="SSF51430">
    <property type="entry name" value="NAD(P)-linked oxidoreductase"/>
    <property type="match status" value="1"/>
</dbReference>
<evidence type="ECO:0000313" key="3">
    <source>
        <dbReference type="EMBL" id="CAK4019841.1"/>
    </source>
</evidence>